<evidence type="ECO:0000313" key="7">
    <source>
        <dbReference type="Proteomes" id="UP001197093"/>
    </source>
</evidence>
<accession>A0AAD4HXT3</accession>
<dbReference type="PANTHER" id="PTHR11709">
    <property type="entry name" value="MULTI-COPPER OXIDASE"/>
    <property type="match status" value="1"/>
</dbReference>
<dbReference type="InterPro" id="IPR002355">
    <property type="entry name" value="Cu_oxidase_Cu_BS"/>
</dbReference>
<feature type="domain" description="Plastocyanin-like" evidence="5">
    <location>
        <begin position="23"/>
        <end position="153"/>
    </location>
</feature>
<dbReference type="InterPro" id="IPR045087">
    <property type="entry name" value="Cu-oxidase_fam"/>
</dbReference>
<dbReference type="SUPFAM" id="SSF49503">
    <property type="entry name" value="Cupredoxins"/>
    <property type="match status" value="1"/>
</dbReference>
<reference evidence="6" key="1">
    <citation type="submission" date="2023-02" db="EMBL/GenBank/DDBJ databases">
        <authorList>
            <person name="Palmer J.M."/>
        </authorList>
    </citation>
    <scope>NUCLEOTIDE SEQUENCE</scope>
    <source>
        <strain evidence="6">FW57</strain>
    </source>
</reference>
<dbReference type="PANTHER" id="PTHR11709:SF361">
    <property type="entry name" value="IRON TRANSPORT MULTICOPPER OXIDASE FET3"/>
    <property type="match status" value="1"/>
</dbReference>
<dbReference type="InterPro" id="IPR033138">
    <property type="entry name" value="Cu_oxidase_CS"/>
</dbReference>
<dbReference type="GO" id="GO:0004322">
    <property type="term" value="F:ferroxidase activity"/>
    <property type="evidence" value="ECO:0007669"/>
    <property type="project" value="TreeGrafter"/>
</dbReference>
<dbReference type="GO" id="GO:0010106">
    <property type="term" value="P:cellular response to iron ion starvation"/>
    <property type="evidence" value="ECO:0007669"/>
    <property type="project" value="TreeGrafter"/>
</dbReference>
<keyword evidence="2" id="KW-0479">Metal-binding</keyword>
<organism evidence="6 7">
    <name type="scientific">Staphylotrichum longicolle</name>
    <dbReference type="NCBI Taxonomy" id="669026"/>
    <lineage>
        <taxon>Eukaryota</taxon>
        <taxon>Fungi</taxon>
        <taxon>Dikarya</taxon>
        <taxon>Ascomycota</taxon>
        <taxon>Pezizomycotina</taxon>
        <taxon>Sordariomycetes</taxon>
        <taxon>Sordariomycetidae</taxon>
        <taxon>Sordariales</taxon>
        <taxon>Chaetomiaceae</taxon>
        <taxon>Staphylotrichum</taxon>
    </lineage>
</organism>
<protein>
    <recommendedName>
        <fullName evidence="5">Plastocyanin-like domain-containing protein</fullName>
    </recommendedName>
</protein>
<evidence type="ECO:0000256" key="2">
    <source>
        <dbReference type="ARBA" id="ARBA00022723"/>
    </source>
</evidence>
<feature type="region of interest" description="Disordered" evidence="4">
    <location>
        <begin position="179"/>
        <end position="215"/>
    </location>
</feature>
<dbReference type="PROSITE" id="PS00080">
    <property type="entry name" value="MULTICOPPER_OXIDASE2"/>
    <property type="match status" value="1"/>
</dbReference>
<proteinExistence type="inferred from homology"/>
<dbReference type="GO" id="GO:0033215">
    <property type="term" value="P:reductive iron assimilation"/>
    <property type="evidence" value="ECO:0007669"/>
    <property type="project" value="TreeGrafter"/>
</dbReference>
<dbReference type="PROSITE" id="PS00079">
    <property type="entry name" value="MULTICOPPER_OXIDASE1"/>
    <property type="match status" value="1"/>
</dbReference>
<feature type="compositionally biased region" description="Polar residues" evidence="4">
    <location>
        <begin position="180"/>
        <end position="192"/>
    </location>
</feature>
<dbReference type="Pfam" id="PF07731">
    <property type="entry name" value="Cu-oxidase_2"/>
    <property type="match status" value="1"/>
</dbReference>
<dbReference type="Gene3D" id="2.60.40.420">
    <property type="entry name" value="Cupredoxins - blue copper proteins"/>
    <property type="match status" value="1"/>
</dbReference>
<evidence type="ECO:0000256" key="1">
    <source>
        <dbReference type="ARBA" id="ARBA00010609"/>
    </source>
</evidence>
<evidence type="ECO:0000313" key="6">
    <source>
        <dbReference type="EMBL" id="KAG7284868.1"/>
    </source>
</evidence>
<evidence type="ECO:0000259" key="5">
    <source>
        <dbReference type="Pfam" id="PF07731"/>
    </source>
</evidence>
<evidence type="ECO:0000256" key="4">
    <source>
        <dbReference type="SAM" id="MobiDB-lite"/>
    </source>
</evidence>
<dbReference type="GO" id="GO:0005507">
    <property type="term" value="F:copper ion binding"/>
    <property type="evidence" value="ECO:0007669"/>
    <property type="project" value="InterPro"/>
</dbReference>
<dbReference type="Proteomes" id="UP001197093">
    <property type="component" value="Unassembled WGS sequence"/>
</dbReference>
<dbReference type="AlphaFoldDB" id="A0AAD4HXT3"/>
<name>A0AAD4HXT3_9PEZI</name>
<comment type="caution">
    <text evidence="6">The sequence shown here is derived from an EMBL/GenBank/DDBJ whole genome shotgun (WGS) entry which is preliminary data.</text>
</comment>
<dbReference type="InterPro" id="IPR008972">
    <property type="entry name" value="Cupredoxin"/>
</dbReference>
<sequence length="215" mass="24000">MFRPVLIPLRHYSACFNNITYIEQKVPTLYSAATTGEFNTNPIIYGQVNPLIINHGDIVQIVVNNIDAATHPFHLHGHHFQVLDRPRSGTGNWPGRDVNNTSNPPMRDTVTVMANSYAVLRFKADNPGVWLFHCHIEWHVEMGLTATIVEAPDRLRGMTFPPDHLAACDKMGMPYRGNAAGNTEDPTNTTGFITVPPTTYKGRLSGSDVQRQRQP</sequence>
<keyword evidence="3" id="KW-0560">Oxidoreductase</keyword>
<comment type="similarity">
    <text evidence="1">Belongs to the multicopper oxidase family.</text>
</comment>
<gene>
    <name evidence="6" type="ORF">NEMBOFW57_009483</name>
</gene>
<dbReference type="EMBL" id="JAHCVI010000005">
    <property type="protein sequence ID" value="KAG7284868.1"/>
    <property type="molecule type" value="Genomic_DNA"/>
</dbReference>
<dbReference type="InterPro" id="IPR011706">
    <property type="entry name" value="Cu-oxidase_C"/>
</dbReference>
<keyword evidence="7" id="KW-1185">Reference proteome</keyword>
<evidence type="ECO:0000256" key="3">
    <source>
        <dbReference type="ARBA" id="ARBA00023002"/>
    </source>
</evidence>
<dbReference type="GO" id="GO:0033573">
    <property type="term" value="C:high-affinity iron permease complex"/>
    <property type="evidence" value="ECO:0007669"/>
    <property type="project" value="TreeGrafter"/>
</dbReference>